<evidence type="ECO:0000259" key="5">
    <source>
        <dbReference type="PROSITE" id="PS50931"/>
    </source>
</evidence>
<dbReference type="InterPro" id="IPR036388">
    <property type="entry name" value="WH-like_DNA-bd_sf"/>
</dbReference>
<comment type="similarity">
    <text evidence="1">Belongs to the LysR transcriptional regulatory family.</text>
</comment>
<dbReference type="GO" id="GO:0003700">
    <property type="term" value="F:DNA-binding transcription factor activity"/>
    <property type="evidence" value="ECO:0007669"/>
    <property type="project" value="InterPro"/>
</dbReference>
<comment type="caution">
    <text evidence="6">The sequence shown here is derived from an EMBL/GenBank/DDBJ whole genome shotgun (WGS) entry which is preliminary data.</text>
</comment>
<dbReference type="PROSITE" id="PS50931">
    <property type="entry name" value="HTH_LYSR"/>
    <property type="match status" value="1"/>
</dbReference>
<evidence type="ECO:0000256" key="2">
    <source>
        <dbReference type="ARBA" id="ARBA00023015"/>
    </source>
</evidence>
<dbReference type="InterPro" id="IPR005119">
    <property type="entry name" value="LysR_subst-bd"/>
</dbReference>
<dbReference type="InterPro" id="IPR036390">
    <property type="entry name" value="WH_DNA-bd_sf"/>
</dbReference>
<dbReference type="OrthoDB" id="9811588at2"/>
<protein>
    <submittedName>
        <fullName evidence="6">DNA-binding transcriptional LysR family regulator</fullName>
    </submittedName>
</protein>
<dbReference type="PRINTS" id="PR00039">
    <property type="entry name" value="HTHLYSR"/>
</dbReference>
<keyword evidence="7" id="KW-1185">Reference proteome</keyword>
<proteinExistence type="inferred from homology"/>
<keyword evidence="2" id="KW-0805">Transcription regulation</keyword>
<dbReference type="GO" id="GO:0000976">
    <property type="term" value="F:transcription cis-regulatory region binding"/>
    <property type="evidence" value="ECO:0007669"/>
    <property type="project" value="TreeGrafter"/>
</dbReference>
<dbReference type="RefSeq" id="WP_106203196.1">
    <property type="nucleotide sequence ID" value="NZ_PVTD01000001.1"/>
</dbReference>
<evidence type="ECO:0000313" key="7">
    <source>
        <dbReference type="Proteomes" id="UP000239480"/>
    </source>
</evidence>
<dbReference type="Proteomes" id="UP000239480">
    <property type="component" value="Unassembled WGS sequence"/>
</dbReference>
<evidence type="ECO:0000256" key="4">
    <source>
        <dbReference type="ARBA" id="ARBA00023163"/>
    </source>
</evidence>
<keyword evidence="3 6" id="KW-0238">DNA-binding</keyword>
<gene>
    <name evidence="6" type="ORF">CLV78_101527</name>
</gene>
<evidence type="ECO:0000313" key="6">
    <source>
        <dbReference type="EMBL" id="PRY26432.1"/>
    </source>
</evidence>
<dbReference type="EMBL" id="PVTD01000001">
    <property type="protein sequence ID" value="PRY26432.1"/>
    <property type="molecule type" value="Genomic_DNA"/>
</dbReference>
<sequence length="299" mass="32814">MLNAHWLETFVAVCEHRNLTRTAERLNMTQPGVSQHLKKLEAQVGTALLRRTGKSFTLTPAGERLRAFAIARQQDEKRLLEEMFDDDPDIGAVSIACSGSIATCLYPELVSFAKPRPGLAMQLEAAPQPVILQGVSDGRFDLGIVSEVPSPTRVEATHIGREEICIVLPADWVGGAPAFSDLEARGFISHPDGTGLADLLLGPNYPDEYPGADRLRIRSRINQIGQILAPVAEGVGYTVLPRSGLGTFNDPDRIRSVRLPVPVFQDLWLIRRKNRQLASRTVPLIEIIMEIARSLSGPE</sequence>
<accession>A0A2T0RZ68</accession>
<feature type="domain" description="HTH lysR-type" evidence="5">
    <location>
        <begin position="2"/>
        <end position="59"/>
    </location>
</feature>
<dbReference type="SUPFAM" id="SSF46785">
    <property type="entry name" value="Winged helix' DNA-binding domain"/>
    <property type="match status" value="1"/>
</dbReference>
<dbReference type="InterPro" id="IPR000847">
    <property type="entry name" value="LysR_HTH_N"/>
</dbReference>
<organism evidence="6 7">
    <name type="scientific">Aliiruegeria haliotis</name>
    <dbReference type="NCBI Taxonomy" id="1280846"/>
    <lineage>
        <taxon>Bacteria</taxon>
        <taxon>Pseudomonadati</taxon>
        <taxon>Pseudomonadota</taxon>
        <taxon>Alphaproteobacteria</taxon>
        <taxon>Rhodobacterales</taxon>
        <taxon>Roseobacteraceae</taxon>
        <taxon>Aliiruegeria</taxon>
    </lineage>
</organism>
<dbReference type="CDD" id="cd05466">
    <property type="entry name" value="PBP2_LTTR_substrate"/>
    <property type="match status" value="1"/>
</dbReference>
<name>A0A2T0RZ68_9RHOB</name>
<evidence type="ECO:0000256" key="1">
    <source>
        <dbReference type="ARBA" id="ARBA00009437"/>
    </source>
</evidence>
<dbReference type="PANTHER" id="PTHR30126:SF99">
    <property type="entry name" value="TRANSCRIPTIONAL REGULATOR LYSR FAMILY"/>
    <property type="match status" value="1"/>
</dbReference>
<dbReference type="Pfam" id="PF00126">
    <property type="entry name" value="HTH_1"/>
    <property type="match status" value="1"/>
</dbReference>
<keyword evidence="4" id="KW-0804">Transcription</keyword>
<dbReference type="Gene3D" id="3.40.190.10">
    <property type="entry name" value="Periplasmic binding protein-like II"/>
    <property type="match status" value="2"/>
</dbReference>
<dbReference type="Gene3D" id="1.10.10.10">
    <property type="entry name" value="Winged helix-like DNA-binding domain superfamily/Winged helix DNA-binding domain"/>
    <property type="match status" value="1"/>
</dbReference>
<dbReference type="PANTHER" id="PTHR30126">
    <property type="entry name" value="HTH-TYPE TRANSCRIPTIONAL REGULATOR"/>
    <property type="match status" value="1"/>
</dbReference>
<dbReference type="SUPFAM" id="SSF53850">
    <property type="entry name" value="Periplasmic binding protein-like II"/>
    <property type="match status" value="1"/>
</dbReference>
<dbReference type="Pfam" id="PF03466">
    <property type="entry name" value="LysR_substrate"/>
    <property type="match status" value="1"/>
</dbReference>
<dbReference type="AlphaFoldDB" id="A0A2T0RZ68"/>
<evidence type="ECO:0000256" key="3">
    <source>
        <dbReference type="ARBA" id="ARBA00023125"/>
    </source>
</evidence>
<reference evidence="6 7" key="1">
    <citation type="submission" date="2018-03" db="EMBL/GenBank/DDBJ databases">
        <title>Genomic Encyclopedia of Archaeal and Bacterial Type Strains, Phase II (KMG-II): from individual species to whole genera.</title>
        <authorList>
            <person name="Goeker M."/>
        </authorList>
    </citation>
    <scope>NUCLEOTIDE SEQUENCE [LARGE SCALE GENOMIC DNA]</scope>
    <source>
        <strain evidence="6 7">DSM 29328</strain>
    </source>
</reference>